<evidence type="ECO:0000259" key="7">
    <source>
        <dbReference type="PROSITE" id="PS50206"/>
    </source>
</evidence>
<gene>
    <name evidence="8" type="ORF">QK289_08660</name>
</gene>
<evidence type="ECO:0000313" key="8">
    <source>
        <dbReference type="EMBL" id="MDI3235074.1"/>
    </source>
</evidence>
<dbReference type="InterPro" id="IPR036868">
    <property type="entry name" value="TusA-like_sf"/>
</dbReference>
<evidence type="ECO:0000256" key="6">
    <source>
        <dbReference type="ARBA" id="ARBA00023284"/>
    </source>
</evidence>
<dbReference type="InterPro" id="IPR023753">
    <property type="entry name" value="FAD/NAD-binding_dom"/>
</dbReference>
<comment type="caution">
    <text evidence="8">The sequence shown here is derived from an EMBL/GenBank/DDBJ whole genome shotgun (WGS) entry which is preliminary data.</text>
</comment>
<dbReference type="NCBIfam" id="NF010037">
    <property type="entry name" value="PRK13512.1"/>
    <property type="match status" value="1"/>
</dbReference>
<comment type="cofactor">
    <cofactor evidence="1">
        <name>FAD</name>
        <dbReference type="ChEBI" id="CHEBI:57692"/>
    </cofactor>
</comment>
<evidence type="ECO:0000256" key="4">
    <source>
        <dbReference type="ARBA" id="ARBA00022827"/>
    </source>
</evidence>
<dbReference type="PROSITE" id="PS50206">
    <property type="entry name" value="RHODANESE_3"/>
    <property type="match status" value="1"/>
</dbReference>
<evidence type="ECO:0000256" key="1">
    <source>
        <dbReference type="ARBA" id="ARBA00001974"/>
    </source>
</evidence>
<dbReference type="SUPFAM" id="SSF75169">
    <property type="entry name" value="DsrEFH-like"/>
    <property type="match status" value="1"/>
</dbReference>
<evidence type="ECO:0000256" key="2">
    <source>
        <dbReference type="ARBA" id="ARBA00009130"/>
    </source>
</evidence>
<dbReference type="Gene3D" id="3.40.250.10">
    <property type="entry name" value="Rhodanese-like domain"/>
    <property type="match status" value="1"/>
</dbReference>
<keyword evidence="6" id="KW-0676">Redox-active center</keyword>
<dbReference type="Gene3D" id="3.30.110.40">
    <property type="entry name" value="TusA-like domain"/>
    <property type="match status" value="1"/>
</dbReference>
<keyword evidence="5 8" id="KW-0560">Oxidoreductase</keyword>
<evidence type="ECO:0000256" key="3">
    <source>
        <dbReference type="ARBA" id="ARBA00022630"/>
    </source>
</evidence>
<keyword evidence="9" id="KW-1185">Reference proteome</keyword>
<dbReference type="EMBL" id="JASBQV010000011">
    <property type="protein sequence ID" value="MDI3235074.1"/>
    <property type="molecule type" value="Genomic_DNA"/>
</dbReference>
<organism evidence="8 9">
    <name type="scientific">Exiguobacterium antarcticum</name>
    <dbReference type="NCBI Taxonomy" id="132920"/>
    <lineage>
        <taxon>Bacteria</taxon>
        <taxon>Bacillati</taxon>
        <taxon>Bacillota</taxon>
        <taxon>Bacilli</taxon>
        <taxon>Bacillales</taxon>
        <taxon>Bacillales Family XII. Incertae Sedis</taxon>
        <taxon>Exiguobacterium</taxon>
    </lineage>
</organism>
<dbReference type="SMART" id="SM00450">
    <property type="entry name" value="RHOD"/>
    <property type="match status" value="1"/>
</dbReference>
<keyword evidence="4" id="KW-0274">FAD</keyword>
<dbReference type="SUPFAM" id="SSF64307">
    <property type="entry name" value="SirA-like"/>
    <property type="match status" value="1"/>
</dbReference>
<feature type="domain" description="Rhodanese" evidence="7">
    <location>
        <begin position="463"/>
        <end position="550"/>
    </location>
</feature>
<dbReference type="InterPro" id="IPR027396">
    <property type="entry name" value="DsrEFH-like"/>
</dbReference>
<dbReference type="Pfam" id="PF13686">
    <property type="entry name" value="DrsE_2"/>
    <property type="match status" value="1"/>
</dbReference>
<dbReference type="InterPro" id="IPR016156">
    <property type="entry name" value="FAD/NAD-linked_Rdtase_dimer_sf"/>
</dbReference>
<dbReference type="Pfam" id="PF02852">
    <property type="entry name" value="Pyr_redox_dim"/>
    <property type="match status" value="1"/>
</dbReference>
<comment type="similarity">
    <text evidence="2">Belongs to the class-III pyridine nucleotide-disulfide oxidoreductase family.</text>
</comment>
<sequence length="815" mass="88401">MKTIIVGGVAGGATAAARLRRLDETAEIILLERGKEISFANCGLPYYIGDVIKDRNKLLVQTPEGMNARFNLDVRNLSEAIRINREQKTVIIRKVDTGEEYEETYDHLILSPGAKPIRPGIPGLAEATNVFTLRNIPDTDKMRQYVDETRPAHATVIGGGFIGLEMAENLVERGARVTLIEMADQVMAPVDPEMAAIVHEHLRAKGVDLILADGVERFEQAGTQVVLTSGKTIQTEMNILSIGVMPESNLASEAGLKLGIKQTIQVDETLRTSDPSIFAIGDAIEVKDYITGEPVHVPLAWPANRQGRLVADIITGRDVRYTGTLGTAVAKVFDLTVASTGVNEKRLRQSGRRYEAVHLHPGSHAGYYPGASPISMKLLFDPVDGTIFGAQAIGMTGVEKRIDVLATAIKGGLTVLDLPDLELSYAPPYSSAKDPVNMAGYIASNIVLGDSENVHWHEIDQIVANGGLLLDVREPSENELGSIPGSVNISLPTLRQSLDELPKDQPIYVTCQVGLRGYVASQLLKQNGFTVKNLSGGYKTWATVNRDREARSQVREETAVTITKSEPKRATKEQITLLDTCGLQCPGPIVELKTKIDQLQDGDQVFIKASDPGFLPDVQAWAHKLGHTVHTAEMNKGIVEVLLEKGNTTTQPVQSTVTKADDATMVVFSGELDKALASFVIAQGAQAMGKQVTMFFTFWGLNVIRKPDAPTVEKAPMERMMGMMMPKHAGDLPLSNMNMGGAGQKMMKKVMKDKQVDALETMMAKAQAAGVRMIACTMSMDIMGIKKEELLDGIDYGGVASYLGATDDANLNLFI</sequence>
<dbReference type="PRINTS" id="PR00368">
    <property type="entry name" value="FADPNR"/>
</dbReference>
<protein>
    <submittedName>
        <fullName evidence="8">CoA-disulfide reductase</fullName>
        <ecNumber evidence="8">1.8.1.14</ecNumber>
    </submittedName>
</protein>
<dbReference type="InterPro" id="IPR001455">
    <property type="entry name" value="TusA-like"/>
</dbReference>
<dbReference type="CDD" id="cd03420">
    <property type="entry name" value="SirA_RHOD_Pry_redox"/>
    <property type="match status" value="1"/>
</dbReference>
<accession>A0ABT6R2B2</accession>
<dbReference type="InterPro" id="IPR036188">
    <property type="entry name" value="FAD/NAD-bd_sf"/>
</dbReference>
<evidence type="ECO:0000313" key="9">
    <source>
        <dbReference type="Proteomes" id="UP001243286"/>
    </source>
</evidence>
<dbReference type="InterPro" id="IPR036873">
    <property type="entry name" value="Rhodanese-like_dom_sf"/>
</dbReference>
<dbReference type="PANTHER" id="PTHR43429">
    <property type="entry name" value="PYRIDINE NUCLEOTIDE-DISULFIDE OXIDOREDUCTASE DOMAIN-CONTAINING"/>
    <property type="match status" value="1"/>
</dbReference>
<dbReference type="RefSeq" id="WP_282356243.1">
    <property type="nucleotide sequence ID" value="NZ_JASBQV010000011.1"/>
</dbReference>
<name>A0ABT6R2B2_9BACL</name>
<dbReference type="InterPro" id="IPR001763">
    <property type="entry name" value="Rhodanese-like_dom"/>
</dbReference>
<dbReference type="Gene3D" id="3.40.1260.10">
    <property type="entry name" value="DsrEFH-like"/>
    <property type="match status" value="1"/>
</dbReference>
<dbReference type="PROSITE" id="PS01148">
    <property type="entry name" value="UPF0033"/>
    <property type="match status" value="1"/>
</dbReference>
<dbReference type="SUPFAM" id="SSF52821">
    <property type="entry name" value="Rhodanese/Cell cycle control phosphatase"/>
    <property type="match status" value="1"/>
</dbReference>
<dbReference type="SUPFAM" id="SSF51905">
    <property type="entry name" value="FAD/NAD(P)-binding domain"/>
    <property type="match status" value="2"/>
</dbReference>
<dbReference type="GO" id="GO:0050451">
    <property type="term" value="F:CoA-disulfide reductase (NADPH) activity"/>
    <property type="evidence" value="ECO:0007669"/>
    <property type="project" value="UniProtKB-EC"/>
</dbReference>
<dbReference type="Pfam" id="PF00581">
    <property type="entry name" value="Rhodanese"/>
    <property type="match status" value="1"/>
</dbReference>
<dbReference type="PRINTS" id="PR00411">
    <property type="entry name" value="PNDRDTASEI"/>
</dbReference>
<dbReference type="Proteomes" id="UP001243286">
    <property type="component" value="Unassembled WGS sequence"/>
</dbReference>
<proteinExistence type="inferred from homology"/>
<dbReference type="CDD" id="cd01524">
    <property type="entry name" value="RHOD_Pyr_redox"/>
    <property type="match status" value="1"/>
</dbReference>
<dbReference type="SUPFAM" id="SSF55424">
    <property type="entry name" value="FAD/NAD-linked reductases, dimerisation (C-terminal) domain"/>
    <property type="match status" value="1"/>
</dbReference>
<dbReference type="InterPro" id="IPR050260">
    <property type="entry name" value="FAD-bd_OxRdtase"/>
</dbReference>
<dbReference type="InterPro" id="IPR032836">
    <property type="entry name" value="DsrE2-like"/>
</dbReference>
<reference evidence="8 9" key="1">
    <citation type="submission" date="2023-04" db="EMBL/GenBank/DDBJ databases">
        <title>Antarctic isolates genomes.</title>
        <authorList>
            <person name="Dimov S.G."/>
        </authorList>
    </citation>
    <scope>NUCLEOTIDE SEQUENCE [LARGE SCALE GENOMIC DNA]</scope>
    <source>
        <strain evidence="8 9">AL19</strain>
    </source>
</reference>
<evidence type="ECO:0000256" key="5">
    <source>
        <dbReference type="ARBA" id="ARBA00023002"/>
    </source>
</evidence>
<dbReference type="Pfam" id="PF01206">
    <property type="entry name" value="TusA"/>
    <property type="match status" value="1"/>
</dbReference>
<dbReference type="PANTHER" id="PTHR43429:SF1">
    <property type="entry name" value="NAD(P)H SULFUR OXIDOREDUCTASE (COA-DEPENDENT)"/>
    <property type="match status" value="1"/>
</dbReference>
<keyword evidence="3" id="KW-0285">Flavoprotein</keyword>
<dbReference type="Gene3D" id="3.50.50.60">
    <property type="entry name" value="FAD/NAD(P)-binding domain"/>
    <property type="match status" value="2"/>
</dbReference>
<dbReference type="EC" id="1.8.1.14" evidence="8"/>
<dbReference type="Pfam" id="PF07992">
    <property type="entry name" value="Pyr_redox_2"/>
    <property type="match status" value="1"/>
</dbReference>
<dbReference type="InterPro" id="IPR004099">
    <property type="entry name" value="Pyr_nucl-diS_OxRdtase_dimer"/>
</dbReference>